<organism evidence="3 4">
    <name type="scientific">Chaetomidium leptoderma</name>
    <dbReference type="NCBI Taxonomy" id="669021"/>
    <lineage>
        <taxon>Eukaryota</taxon>
        <taxon>Fungi</taxon>
        <taxon>Dikarya</taxon>
        <taxon>Ascomycota</taxon>
        <taxon>Pezizomycotina</taxon>
        <taxon>Sordariomycetes</taxon>
        <taxon>Sordariomycetidae</taxon>
        <taxon>Sordariales</taxon>
        <taxon>Chaetomiaceae</taxon>
        <taxon>Chaetomidium</taxon>
    </lineage>
</organism>
<dbReference type="Proteomes" id="UP001302745">
    <property type="component" value="Unassembled WGS sequence"/>
</dbReference>
<gene>
    <name evidence="3" type="ORF">C8A00DRAFT_14162</name>
</gene>
<keyword evidence="2" id="KW-1133">Transmembrane helix</keyword>
<proteinExistence type="predicted"/>
<reference evidence="3" key="2">
    <citation type="submission" date="2023-05" db="EMBL/GenBank/DDBJ databases">
        <authorList>
            <consortium name="Lawrence Berkeley National Laboratory"/>
            <person name="Steindorff A."/>
            <person name="Hensen N."/>
            <person name="Bonometti L."/>
            <person name="Westerberg I."/>
            <person name="Brannstrom I.O."/>
            <person name="Guillou S."/>
            <person name="Cros-Aarteil S."/>
            <person name="Calhoun S."/>
            <person name="Haridas S."/>
            <person name="Kuo A."/>
            <person name="Mondo S."/>
            <person name="Pangilinan J."/>
            <person name="Riley R."/>
            <person name="Labutti K."/>
            <person name="Andreopoulos B."/>
            <person name="Lipzen A."/>
            <person name="Chen C."/>
            <person name="Yanf M."/>
            <person name="Daum C."/>
            <person name="Ng V."/>
            <person name="Clum A."/>
            <person name="Ohm R."/>
            <person name="Martin F."/>
            <person name="Silar P."/>
            <person name="Natvig D."/>
            <person name="Lalanne C."/>
            <person name="Gautier V."/>
            <person name="Ament-Velasquez S.L."/>
            <person name="Kruys A."/>
            <person name="Hutchinson M.I."/>
            <person name="Powell A.J."/>
            <person name="Barry K."/>
            <person name="Miller A.N."/>
            <person name="Grigoriev I.V."/>
            <person name="Debuchy R."/>
            <person name="Gladieux P."/>
            <person name="Thoren M.H."/>
            <person name="Johannesson H."/>
        </authorList>
    </citation>
    <scope>NUCLEOTIDE SEQUENCE</scope>
    <source>
        <strain evidence="3">CBS 538.74</strain>
    </source>
</reference>
<feature type="region of interest" description="Disordered" evidence="1">
    <location>
        <begin position="307"/>
        <end position="338"/>
    </location>
</feature>
<evidence type="ECO:0000313" key="4">
    <source>
        <dbReference type="Proteomes" id="UP001302745"/>
    </source>
</evidence>
<feature type="transmembrane region" description="Helical" evidence="2">
    <location>
        <begin position="257"/>
        <end position="275"/>
    </location>
</feature>
<protein>
    <submittedName>
        <fullName evidence="3">Uncharacterized protein</fullName>
    </submittedName>
</protein>
<feature type="compositionally biased region" description="Basic and acidic residues" evidence="1">
    <location>
        <begin position="308"/>
        <end position="320"/>
    </location>
</feature>
<evidence type="ECO:0000313" key="3">
    <source>
        <dbReference type="EMBL" id="KAK4154718.1"/>
    </source>
</evidence>
<accession>A0AAN6ZYB7</accession>
<dbReference type="EMBL" id="MU856904">
    <property type="protein sequence ID" value="KAK4154718.1"/>
    <property type="molecule type" value="Genomic_DNA"/>
</dbReference>
<keyword evidence="2" id="KW-0472">Membrane</keyword>
<feature type="compositionally biased region" description="Polar residues" evidence="1">
    <location>
        <begin position="1"/>
        <end position="12"/>
    </location>
</feature>
<keyword evidence="4" id="KW-1185">Reference proteome</keyword>
<evidence type="ECO:0000256" key="1">
    <source>
        <dbReference type="SAM" id="MobiDB-lite"/>
    </source>
</evidence>
<sequence>MSQNGGDASKASSPGRPRHQIKRSISEISSPIRLRRHHSHRAAIELDRDSRTSTSQSAIPVVQGRPSFEWSRSEGVTPNLTPSASRRTSVLYASADEVMPATKASKDNVLINGFADEQQKALARESGLQRSLAELESFASSTTKQLDDTYYSFLGKLSALQGTVAALKELAELSGQLNDSFNTEADELATDISAQLDAFGQFEDQQQRIESLQSRIQAGRELIRSLGERVDAVGERIEGWGQADREWQEKTRKRLKAVWVVTSVVIFLVLSLFIGSRQYAPEGLEETTTRIASDGLNTLRDVAGVKTDTLRSSRDTESQGHSRPLNSSTEPPGVSSPDMLRVFDEL</sequence>
<reference evidence="3" key="1">
    <citation type="journal article" date="2023" name="Mol. Phylogenet. Evol.">
        <title>Genome-scale phylogeny and comparative genomics of the fungal order Sordariales.</title>
        <authorList>
            <person name="Hensen N."/>
            <person name="Bonometti L."/>
            <person name="Westerberg I."/>
            <person name="Brannstrom I.O."/>
            <person name="Guillou S."/>
            <person name="Cros-Aarteil S."/>
            <person name="Calhoun S."/>
            <person name="Haridas S."/>
            <person name="Kuo A."/>
            <person name="Mondo S."/>
            <person name="Pangilinan J."/>
            <person name="Riley R."/>
            <person name="LaButti K."/>
            <person name="Andreopoulos B."/>
            <person name="Lipzen A."/>
            <person name="Chen C."/>
            <person name="Yan M."/>
            <person name="Daum C."/>
            <person name="Ng V."/>
            <person name="Clum A."/>
            <person name="Steindorff A."/>
            <person name="Ohm R.A."/>
            <person name="Martin F."/>
            <person name="Silar P."/>
            <person name="Natvig D.O."/>
            <person name="Lalanne C."/>
            <person name="Gautier V."/>
            <person name="Ament-Velasquez S.L."/>
            <person name="Kruys A."/>
            <person name="Hutchinson M.I."/>
            <person name="Powell A.J."/>
            <person name="Barry K."/>
            <person name="Miller A.N."/>
            <person name="Grigoriev I.V."/>
            <person name="Debuchy R."/>
            <person name="Gladieux P."/>
            <person name="Hiltunen Thoren M."/>
            <person name="Johannesson H."/>
        </authorList>
    </citation>
    <scope>NUCLEOTIDE SEQUENCE</scope>
    <source>
        <strain evidence="3">CBS 538.74</strain>
    </source>
</reference>
<keyword evidence="2" id="KW-0812">Transmembrane</keyword>
<feature type="compositionally biased region" description="Basic and acidic residues" evidence="1">
    <location>
        <begin position="42"/>
        <end position="51"/>
    </location>
</feature>
<feature type="region of interest" description="Disordered" evidence="1">
    <location>
        <begin position="1"/>
        <end position="61"/>
    </location>
</feature>
<evidence type="ECO:0000256" key="2">
    <source>
        <dbReference type="SAM" id="Phobius"/>
    </source>
</evidence>
<dbReference type="AlphaFoldDB" id="A0AAN6ZYB7"/>
<name>A0AAN6ZYB7_9PEZI</name>
<feature type="compositionally biased region" description="Polar residues" evidence="1">
    <location>
        <begin position="321"/>
        <end position="330"/>
    </location>
</feature>
<comment type="caution">
    <text evidence="3">The sequence shown here is derived from an EMBL/GenBank/DDBJ whole genome shotgun (WGS) entry which is preliminary data.</text>
</comment>